<dbReference type="InterPro" id="IPR011006">
    <property type="entry name" value="CheY-like_superfamily"/>
</dbReference>
<evidence type="ECO:0000256" key="1">
    <source>
        <dbReference type="PROSITE-ProRule" id="PRU00169"/>
    </source>
</evidence>
<dbReference type="GO" id="GO:0000160">
    <property type="term" value="P:phosphorelay signal transduction system"/>
    <property type="evidence" value="ECO:0007669"/>
    <property type="project" value="InterPro"/>
</dbReference>
<feature type="modified residue" description="4-aspartylphosphate" evidence="1">
    <location>
        <position position="61"/>
    </location>
</feature>
<evidence type="ECO:0000259" key="2">
    <source>
        <dbReference type="PROSITE" id="PS50110"/>
    </source>
</evidence>
<dbReference type="SMART" id="SM00448">
    <property type="entry name" value="REC"/>
    <property type="match status" value="1"/>
</dbReference>
<dbReference type="Gene3D" id="3.40.50.2300">
    <property type="match status" value="1"/>
</dbReference>
<reference evidence="4" key="1">
    <citation type="submission" date="2017-02" db="EMBL/GenBank/DDBJ databases">
        <authorList>
            <person name="Varghese N."/>
            <person name="Submissions S."/>
        </authorList>
    </citation>
    <scope>NUCLEOTIDE SEQUENCE [LARGE SCALE GENOMIC DNA]</scope>
    <source>
        <strain evidence="4">DSM 22270</strain>
    </source>
</reference>
<protein>
    <submittedName>
        <fullName evidence="3">CheY chemotaxis protein or a CheY-like REC (Receiver) domain</fullName>
    </submittedName>
</protein>
<dbReference type="EMBL" id="FUZA01000010">
    <property type="protein sequence ID" value="SKC18014.1"/>
    <property type="molecule type" value="Genomic_DNA"/>
</dbReference>
<dbReference type="Pfam" id="PF00072">
    <property type="entry name" value="Response_reg"/>
    <property type="match status" value="1"/>
</dbReference>
<sequence>MELYIVDDNPDHQFLLYKLIKGLDKPYLVKFFESGRSLHKHMQQLSRSGQHKGFPDLLVLDFNMPEMNGIEVLRLLRQPPLAECPQINKIPIVIMTSDISPLQIRQCYQAGANAVVVKPLNFAVLKNTFQSICRFWIG</sequence>
<dbReference type="RefSeq" id="WP_082217670.1">
    <property type="nucleotide sequence ID" value="NZ_FUZA01000010.1"/>
</dbReference>
<dbReference type="InterPro" id="IPR052893">
    <property type="entry name" value="TCS_response_regulator"/>
</dbReference>
<dbReference type="PANTHER" id="PTHR44520:SF2">
    <property type="entry name" value="RESPONSE REGULATOR RCP1"/>
    <property type="match status" value="1"/>
</dbReference>
<gene>
    <name evidence="3" type="ORF">SAMN05660293_05238</name>
</gene>
<dbReference type="PANTHER" id="PTHR44520">
    <property type="entry name" value="RESPONSE REGULATOR RCP1-RELATED"/>
    <property type="match status" value="1"/>
</dbReference>
<keyword evidence="1" id="KW-0597">Phosphoprotein</keyword>
<evidence type="ECO:0000313" key="3">
    <source>
        <dbReference type="EMBL" id="SKC18014.1"/>
    </source>
</evidence>
<feature type="domain" description="Response regulatory" evidence="2">
    <location>
        <begin position="2"/>
        <end position="133"/>
    </location>
</feature>
<dbReference type="STRING" id="651661.SAMN05660293_05238"/>
<dbReference type="OrthoDB" id="673187at2"/>
<name>A0A1T5HBI9_9BACT</name>
<accession>A0A1T5HBI9</accession>
<dbReference type="Proteomes" id="UP000190897">
    <property type="component" value="Unassembled WGS sequence"/>
</dbReference>
<evidence type="ECO:0000313" key="4">
    <source>
        <dbReference type="Proteomes" id="UP000190897"/>
    </source>
</evidence>
<dbReference type="InterPro" id="IPR001789">
    <property type="entry name" value="Sig_transdc_resp-reg_receiver"/>
</dbReference>
<organism evidence="3 4">
    <name type="scientific">Dyadobacter psychrophilus</name>
    <dbReference type="NCBI Taxonomy" id="651661"/>
    <lineage>
        <taxon>Bacteria</taxon>
        <taxon>Pseudomonadati</taxon>
        <taxon>Bacteroidota</taxon>
        <taxon>Cytophagia</taxon>
        <taxon>Cytophagales</taxon>
        <taxon>Spirosomataceae</taxon>
        <taxon>Dyadobacter</taxon>
    </lineage>
</organism>
<proteinExistence type="predicted"/>
<dbReference type="SUPFAM" id="SSF52172">
    <property type="entry name" value="CheY-like"/>
    <property type="match status" value="1"/>
</dbReference>
<dbReference type="AlphaFoldDB" id="A0A1T5HBI9"/>
<dbReference type="PROSITE" id="PS50110">
    <property type="entry name" value="RESPONSE_REGULATORY"/>
    <property type="match status" value="1"/>
</dbReference>
<keyword evidence="4" id="KW-1185">Reference proteome</keyword>